<dbReference type="InterPro" id="IPR039688">
    <property type="entry name" value="STAC1/2/3"/>
</dbReference>
<dbReference type="GO" id="GO:0005737">
    <property type="term" value="C:cytoplasm"/>
    <property type="evidence" value="ECO:0007669"/>
    <property type="project" value="UniProtKB-SubCell"/>
</dbReference>
<dbReference type="eggNOG" id="ENOG502QW0M">
    <property type="taxonomic scope" value="Eukaryota"/>
</dbReference>
<keyword evidence="7" id="KW-0479">Metal-binding</keyword>
<feature type="region of interest" description="Disordered" evidence="10">
    <location>
        <begin position="1"/>
        <end position="20"/>
    </location>
</feature>
<evidence type="ECO:0000256" key="7">
    <source>
        <dbReference type="ARBA" id="ARBA00022771"/>
    </source>
</evidence>
<evidence type="ECO:0000256" key="10">
    <source>
        <dbReference type="SAM" id="MobiDB-lite"/>
    </source>
</evidence>
<protein>
    <recommendedName>
        <fullName evidence="11">SH3 domain-containing protein</fullName>
    </recommendedName>
</protein>
<gene>
    <name evidence="12" type="ORF">NEMVEDRAFT_v1g212999</name>
</gene>
<dbReference type="CDD" id="cd00174">
    <property type="entry name" value="SH3"/>
    <property type="match status" value="1"/>
</dbReference>
<dbReference type="Gene3D" id="2.30.30.40">
    <property type="entry name" value="SH3 Domains"/>
    <property type="match status" value="2"/>
</dbReference>
<comment type="subcellular location">
    <subcellularLocation>
        <location evidence="1">Cell membrane</location>
    </subcellularLocation>
    <subcellularLocation>
        <location evidence="2">Cytoplasm</location>
    </subcellularLocation>
</comment>
<dbReference type="HOGENOM" id="CLU_1410366_0_0_1"/>
<dbReference type="Pfam" id="PF00018">
    <property type="entry name" value="SH3_1"/>
    <property type="match status" value="1"/>
</dbReference>
<evidence type="ECO:0000256" key="5">
    <source>
        <dbReference type="ARBA" id="ARBA00022490"/>
    </source>
</evidence>
<feature type="domain" description="SH3" evidence="11">
    <location>
        <begin position="41"/>
        <end position="134"/>
    </location>
</feature>
<dbReference type="PRINTS" id="PR00452">
    <property type="entry name" value="SH3DOMAIN"/>
</dbReference>
<evidence type="ECO:0000256" key="2">
    <source>
        <dbReference type="ARBA" id="ARBA00004496"/>
    </source>
</evidence>
<name>A7SIY9_NEMVE</name>
<evidence type="ECO:0000313" key="13">
    <source>
        <dbReference type="Proteomes" id="UP000001593"/>
    </source>
</evidence>
<dbReference type="InParanoid" id="A7SIY9"/>
<dbReference type="AlphaFoldDB" id="A7SIY9"/>
<dbReference type="GO" id="GO:0008270">
    <property type="term" value="F:zinc ion binding"/>
    <property type="evidence" value="ECO:0007669"/>
    <property type="project" value="UniProtKB-KW"/>
</dbReference>
<accession>A7SIY9</accession>
<dbReference type="PANTHER" id="PTHR15135:SF7">
    <property type="entry name" value="STAC-LIKE, ISOFORM J"/>
    <property type="match status" value="1"/>
</dbReference>
<evidence type="ECO:0000256" key="9">
    <source>
        <dbReference type="PROSITE-ProRule" id="PRU00192"/>
    </source>
</evidence>
<evidence type="ECO:0000256" key="1">
    <source>
        <dbReference type="ARBA" id="ARBA00004236"/>
    </source>
</evidence>
<evidence type="ECO:0000259" key="11">
    <source>
        <dbReference type="PROSITE" id="PS50002"/>
    </source>
</evidence>
<evidence type="ECO:0000256" key="6">
    <source>
        <dbReference type="ARBA" id="ARBA00022737"/>
    </source>
</evidence>
<keyword evidence="3 9" id="KW-0728">SH3 domain</keyword>
<evidence type="ECO:0000256" key="8">
    <source>
        <dbReference type="ARBA" id="ARBA00023136"/>
    </source>
</evidence>
<dbReference type="InterPro" id="IPR001452">
    <property type="entry name" value="SH3_domain"/>
</dbReference>
<evidence type="ECO:0000313" key="12">
    <source>
        <dbReference type="EMBL" id="EDO36304.1"/>
    </source>
</evidence>
<organism evidence="12 13">
    <name type="scientific">Nematostella vectensis</name>
    <name type="common">Starlet sea anemone</name>
    <dbReference type="NCBI Taxonomy" id="45351"/>
    <lineage>
        <taxon>Eukaryota</taxon>
        <taxon>Metazoa</taxon>
        <taxon>Cnidaria</taxon>
        <taxon>Anthozoa</taxon>
        <taxon>Hexacorallia</taxon>
        <taxon>Actiniaria</taxon>
        <taxon>Edwardsiidae</taxon>
        <taxon>Nematostella</taxon>
    </lineage>
</organism>
<evidence type="ECO:0000256" key="3">
    <source>
        <dbReference type="ARBA" id="ARBA00022443"/>
    </source>
</evidence>
<keyword evidence="5" id="KW-0963">Cytoplasm</keyword>
<feature type="domain" description="SH3" evidence="11">
    <location>
        <begin position="136"/>
        <end position="193"/>
    </location>
</feature>
<dbReference type="PROSITE" id="PS50002">
    <property type="entry name" value="SH3"/>
    <property type="match status" value="2"/>
</dbReference>
<keyword evidence="4" id="KW-1003">Cell membrane</keyword>
<proteinExistence type="predicted"/>
<keyword evidence="8" id="KW-0472">Membrane</keyword>
<reference evidence="12 13" key="1">
    <citation type="journal article" date="2007" name="Science">
        <title>Sea anemone genome reveals ancestral eumetazoan gene repertoire and genomic organization.</title>
        <authorList>
            <person name="Putnam N.H."/>
            <person name="Srivastava M."/>
            <person name="Hellsten U."/>
            <person name="Dirks B."/>
            <person name="Chapman J."/>
            <person name="Salamov A."/>
            <person name="Terry A."/>
            <person name="Shapiro H."/>
            <person name="Lindquist E."/>
            <person name="Kapitonov V.V."/>
            <person name="Jurka J."/>
            <person name="Genikhovich G."/>
            <person name="Grigoriev I.V."/>
            <person name="Lucas S.M."/>
            <person name="Steele R.E."/>
            <person name="Finnerty J.R."/>
            <person name="Technau U."/>
            <person name="Martindale M.Q."/>
            <person name="Rokhsar D.S."/>
        </authorList>
    </citation>
    <scope>NUCLEOTIDE SEQUENCE [LARGE SCALE GENOMIC DNA]</scope>
    <source>
        <strain evidence="13">CH2 X CH6</strain>
    </source>
</reference>
<dbReference type="SUPFAM" id="SSF50044">
    <property type="entry name" value="SH3-domain"/>
    <property type="match status" value="3"/>
</dbReference>
<keyword evidence="7" id="KW-0863">Zinc-finger</keyword>
<dbReference type="Pfam" id="PF14604">
    <property type="entry name" value="SH3_9"/>
    <property type="match status" value="1"/>
</dbReference>
<dbReference type="EMBL" id="DS469673">
    <property type="protein sequence ID" value="EDO36304.1"/>
    <property type="molecule type" value="Genomic_DNA"/>
</dbReference>
<keyword evidence="6" id="KW-0677">Repeat</keyword>
<dbReference type="PhylomeDB" id="A7SIY9"/>
<dbReference type="PANTHER" id="PTHR15135">
    <property type="entry name" value="STAC"/>
    <property type="match status" value="1"/>
</dbReference>
<evidence type="ECO:0000256" key="4">
    <source>
        <dbReference type="ARBA" id="ARBA00022475"/>
    </source>
</evidence>
<keyword evidence="13" id="KW-1185">Reference proteome</keyword>
<dbReference type="SMART" id="SM00326">
    <property type="entry name" value="SH3"/>
    <property type="match status" value="2"/>
</dbReference>
<dbReference type="STRING" id="45351.A7SIY9"/>
<dbReference type="GO" id="GO:0005886">
    <property type="term" value="C:plasma membrane"/>
    <property type="evidence" value="ECO:0007669"/>
    <property type="project" value="UniProtKB-SubCell"/>
</dbReference>
<dbReference type="Proteomes" id="UP000001593">
    <property type="component" value="Unassembled WGS sequence"/>
</dbReference>
<dbReference type="InterPro" id="IPR036028">
    <property type="entry name" value="SH3-like_dom_sf"/>
</dbReference>
<sequence length="193" mass="21287">MSYSDIDESTTPPVRRKSFGSRGRYQDDLYDTAEECLSSVGSRTFGVALYDYAGENDGDMPLRAGDRIEIKSTADDSWWEVSDGVMNVSYCVHRCPCPDRVVVVVGVAIVTFLQGKRGDLTGYFPASYVQVISKDETILRCLFDFAGQEKDELSVVANQILVQVRDEGNGWIIGRTGTVEGAIPSSYVEIVTQ</sequence>
<keyword evidence="7" id="KW-0862">Zinc</keyword>